<gene>
    <name evidence="9" type="primary">ftsB_2</name>
    <name evidence="9" type="ORF">GALL_61000</name>
</gene>
<comment type="caution">
    <text evidence="9">The sequence shown here is derived from an EMBL/GenBank/DDBJ whole genome shotgun (WGS) entry which is preliminary data.</text>
</comment>
<keyword evidence="5" id="KW-0472">Membrane</keyword>
<dbReference type="InterPro" id="IPR007060">
    <property type="entry name" value="FtsL/DivIC"/>
</dbReference>
<keyword evidence="3" id="KW-0812">Transmembrane</keyword>
<reference evidence="9" key="1">
    <citation type="submission" date="2016-10" db="EMBL/GenBank/DDBJ databases">
        <title>Sequence of Gallionella enrichment culture.</title>
        <authorList>
            <person name="Poehlein A."/>
            <person name="Muehling M."/>
            <person name="Daniel R."/>
        </authorList>
    </citation>
    <scope>NUCLEOTIDE SEQUENCE</scope>
</reference>
<dbReference type="PANTHER" id="PTHR37485:SF1">
    <property type="entry name" value="CELL DIVISION PROTEIN FTSB"/>
    <property type="match status" value="1"/>
</dbReference>
<dbReference type="GO" id="GO:0043093">
    <property type="term" value="P:FtsZ-dependent cytokinesis"/>
    <property type="evidence" value="ECO:0007669"/>
    <property type="project" value="TreeGrafter"/>
</dbReference>
<proteinExistence type="inferred from homology"/>
<feature type="coiled-coil region" evidence="7">
    <location>
        <begin position="29"/>
        <end position="56"/>
    </location>
</feature>
<evidence type="ECO:0000256" key="6">
    <source>
        <dbReference type="ARBA" id="ARBA00023306"/>
    </source>
</evidence>
<name>A0A1J5SV55_9ZZZZ</name>
<keyword evidence="6" id="KW-0131">Cell cycle</keyword>
<evidence type="ECO:0000256" key="2">
    <source>
        <dbReference type="ARBA" id="ARBA00022618"/>
    </source>
</evidence>
<evidence type="ECO:0000256" key="5">
    <source>
        <dbReference type="ARBA" id="ARBA00023136"/>
    </source>
</evidence>
<dbReference type="NCBIfam" id="NF002058">
    <property type="entry name" value="PRK00888.1"/>
    <property type="match status" value="1"/>
</dbReference>
<dbReference type="Pfam" id="PF04977">
    <property type="entry name" value="DivIC"/>
    <property type="match status" value="1"/>
</dbReference>
<sequence>MKALTLIFVILIALLQYPLWLGKGSWLRVWDLNRQIGEQQEKNNALKARNDTLDAEVRDLKSGRAAIEERARSELGMVKQDEVFYQVLENSMPKNTRLYNPGLIDPPKQKPVASVSKPKP</sequence>
<dbReference type="PANTHER" id="PTHR37485">
    <property type="entry name" value="CELL DIVISION PROTEIN FTSB"/>
    <property type="match status" value="1"/>
</dbReference>
<protein>
    <submittedName>
        <fullName evidence="9">Cell division protein FtsB</fullName>
    </submittedName>
</protein>
<dbReference type="GO" id="GO:0030428">
    <property type="term" value="C:cell septum"/>
    <property type="evidence" value="ECO:0007669"/>
    <property type="project" value="TreeGrafter"/>
</dbReference>
<keyword evidence="4" id="KW-1133">Transmembrane helix</keyword>
<keyword evidence="2 9" id="KW-0132">Cell division</keyword>
<keyword evidence="7" id="KW-0175">Coiled coil</keyword>
<feature type="region of interest" description="Disordered" evidence="8">
    <location>
        <begin position="98"/>
        <end position="120"/>
    </location>
</feature>
<evidence type="ECO:0000313" key="9">
    <source>
        <dbReference type="EMBL" id="OIR12401.1"/>
    </source>
</evidence>
<evidence type="ECO:0000256" key="4">
    <source>
        <dbReference type="ARBA" id="ARBA00022989"/>
    </source>
</evidence>
<organism evidence="9">
    <name type="scientific">mine drainage metagenome</name>
    <dbReference type="NCBI Taxonomy" id="410659"/>
    <lineage>
        <taxon>unclassified sequences</taxon>
        <taxon>metagenomes</taxon>
        <taxon>ecological metagenomes</taxon>
    </lineage>
</organism>
<keyword evidence="1" id="KW-1003">Cell membrane</keyword>
<evidence type="ECO:0000256" key="8">
    <source>
        <dbReference type="SAM" id="MobiDB-lite"/>
    </source>
</evidence>
<dbReference type="EMBL" id="MLJW01000017">
    <property type="protein sequence ID" value="OIR12401.1"/>
    <property type="molecule type" value="Genomic_DNA"/>
</dbReference>
<evidence type="ECO:0000256" key="7">
    <source>
        <dbReference type="SAM" id="Coils"/>
    </source>
</evidence>
<evidence type="ECO:0000256" key="3">
    <source>
        <dbReference type="ARBA" id="ARBA00022692"/>
    </source>
</evidence>
<evidence type="ECO:0000256" key="1">
    <source>
        <dbReference type="ARBA" id="ARBA00022475"/>
    </source>
</evidence>
<accession>A0A1J5SV55</accession>
<dbReference type="InterPro" id="IPR023081">
    <property type="entry name" value="Cell_div_FtsB"/>
</dbReference>
<dbReference type="HAMAP" id="MF_00599">
    <property type="entry name" value="FtsB"/>
    <property type="match status" value="1"/>
</dbReference>
<dbReference type="AlphaFoldDB" id="A0A1J5SV55"/>